<evidence type="ECO:0000256" key="4">
    <source>
        <dbReference type="ARBA" id="ARBA00022679"/>
    </source>
</evidence>
<dbReference type="InterPro" id="IPR036097">
    <property type="entry name" value="HisK_dim/P_sf"/>
</dbReference>
<keyword evidence="5" id="KW-0418">Kinase</keyword>
<dbReference type="InterPro" id="IPR035965">
    <property type="entry name" value="PAS-like_dom_sf"/>
</dbReference>
<dbReference type="SUPFAM" id="SSF55785">
    <property type="entry name" value="PYP-like sensor domain (PAS domain)"/>
    <property type="match status" value="2"/>
</dbReference>
<dbReference type="RefSeq" id="WP_194115600.1">
    <property type="nucleotide sequence ID" value="NZ_JADFUA010000003.1"/>
</dbReference>
<dbReference type="PROSITE" id="PS50112">
    <property type="entry name" value="PAS"/>
    <property type="match status" value="1"/>
</dbReference>
<keyword evidence="6" id="KW-0812">Transmembrane</keyword>
<feature type="transmembrane region" description="Helical" evidence="6">
    <location>
        <begin position="257"/>
        <end position="276"/>
    </location>
</feature>
<dbReference type="Pfam" id="PF00989">
    <property type="entry name" value="PAS"/>
    <property type="match status" value="1"/>
</dbReference>
<keyword evidence="6" id="KW-0472">Membrane</keyword>
<dbReference type="CDD" id="cd00082">
    <property type="entry name" value="HisKA"/>
    <property type="match status" value="1"/>
</dbReference>
<reference evidence="10 11" key="1">
    <citation type="submission" date="2020-10" db="EMBL/GenBank/DDBJ databases">
        <title>The genome sequence of Chitinilyticum litopenaei 4Y14.</title>
        <authorList>
            <person name="Liu Y."/>
        </authorList>
    </citation>
    <scope>NUCLEOTIDE SEQUENCE [LARGE SCALE GENOMIC DNA]</scope>
    <source>
        <strain evidence="10 11">4Y14</strain>
    </source>
</reference>
<keyword evidence="3" id="KW-0597">Phosphoprotein</keyword>
<dbReference type="InterPro" id="IPR000014">
    <property type="entry name" value="PAS"/>
</dbReference>
<dbReference type="EC" id="2.7.13.3" evidence="2"/>
<feature type="domain" description="Histidine kinase" evidence="7">
    <location>
        <begin position="548"/>
        <end position="763"/>
    </location>
</feature>
<protein>
    <recommendedName>
        <fullName evidence="2">histidine kinase</fullName>
        <ecNumber evidence="2">2.7.13.3</ecNumber>
    </recommendedName>
</protein>
<dbReference type="InterPro" id="IPR003661">
    <property type="entry name" value="HisK_dim/P_dom"/>
</dbReference>
<dbReference type="Gene3D" id="3.30.450.20">
    <property type="entry name" value="PAS domain"/>
    <property type="match status" value="1"/>
</dbReference>
<dbReference type="CDD" id="cd00130">
    <property type="entry name" value="PAS"/>
    <property type="match status" value="1"/>
</dbReference>
<dbReference type="InterPro" id="IPR003594">
    <property type="entry name" value="HATPase_dom"/>
</dbReference>
<accession>A0A8J7KAF6</accession>
<dbReference type="InterPro" id="IPR005467">
    <property type="entry name" value="His_kinase_dom"/>
</dbReference>
<keyword evidence="11" id="KW-1185">Reference proteome</keyword>
<dbReference type="NCBIfam" id="TIGR00229">
    <property type="entry name" value="sensory_box"/>
    <property type="match status" value="1"/>
</dbReference>
<sequence length="770" mass="86977">MAVRKLPAPSPRLGRWVLTLPSFLAGLFTLGLGIFLVYTIYSDRLNRSAQMEQDLLWQKQALQLQMGNTRHELESLAATLAANGLTSADFTARTLSLIQNTPELISLAYVDETGQTRWRTPLAPPDNEIPLSHRNLVAQRAAVLLNDEQIYSPPITDTSAGPVIALTSPVKLPFEGRHFLIAQFDLNRLLSQQVPWWIGQRYQISLLRADGSVLASKFDRRQDAAKLAQQIDLDIGPENLRLQARVYRETGTWKQNAMLGALVGLSLLMLVSTWVMRRHIRERQKTEALLRRETAMRMAMEDSLITGTRVMDLEGRLTYVNRAFCDMTGYSAEELLNHEQIMPYWPPDALETCLAINRRILAGETDSSGFQCTFQRRNGERFDVRIYAARLVDGEGQHIGWISSIYDITELQREREALQASHERFVTVLNGLDAAVVVSDAVSGELLLSNRQYQYEFNLPVQHERCCVIPFLPREQTAALPAEWFDDFAQRWYQIKTRPSIWVDGSLVWLEILTDITALKDAQQREQQQNEQLQQTSRLISMGEMASSLAHELNQPLAAIASYATGCRNLLGQAEPNLRQLDQAIEKMAEQAKRAGLIIRGIREFVQRRAPHRSACAMDQLLATVQVLLAAHVKKSNVKLHLDCDPLLPPVFADPVMLEQVLFNLMKNAIEAMHETPANQRQLQVLVARRDEMLQVTIADRGAGISAEQLEQLFKAFYTTKSTGMGMGLNICRSIIEHHHGRLWVEANPGGGTRFHFTVPLSEDSHAREP</sequence>
<feature type="domain" description="PAS" evidence="8">
    <location>
        <begin position="292"/>
        <end position="364"/>
    </location>
</feature>
<dbReference type="InterPro" id="IPR001610">
    <property type="entry name" value="PAC"/>
</dbReference>
<dbReference type="InterPro" id="IPR013767">
    <property type="entry name" value="PAS_fold"/>
</dbReference>
<dbReference type="PANTHER" id="PTHR43304">
    <property type="entry name" value="PHYTOCHROME-LIKE PROTEIN CPH1"/>
    <property type="match status" value="1"/>
</dbReference>
<evidence type="ECO:0000313" key="11">
    <source>
        <dbReference type="Proteomes" id="UP000604481"/>
    </source>
</evidence>
<dbReference type="SMART" id="SM00086">
    <property type="entry name" value="PAC"/>
    <property type="match status" value="1"/>
</dbReference>
<dbReference type="Pfam" id="PF00512">
    <property type="entry name" value="HisKA"/>
    <property type="match status" value="1"/>
</dbReference>
<dbReference type="SUPFAM" id="SSF55874">
    <property type="entry name" value="ATPase domain of HSP90 chaperone/DNA topoisomerase II/histidine kinase"/>
    <property type="match status" value="1"/>
</dbReference>
<proteinExistence type="predicted"/>
<dbReference type="Gene3D" id="1.10.287.130">
    <property type="match status" value="1"/>
</dbReference>
<dbReference type="InterPro" id="IPR004358">
    <property type="entry name" value="Sig_transdc_His_kin-like_C"/>
</dbReference>
<evidence type="ECO:0000256" key="3">
    <source>
        <dbReference type="ARBA" id="ARBA00022553"/>
    </source>
</evidence>
<evidence type="ECO:0000313" key="10">
    <source>
        <dbReference type="EMBL" id="MBE9609079.1"/>
    </source>
</evidence>
<feature type="transmembrane region" description="Helical" evidence="6">
    <location>
        <begin position="20"/>
        <end position="41"/>
    </location>
</feature>
<dbReference type="PRINTS" id="PR00344">
    <property type="entry name" value="BCTRLSENSOR"/>
</dbReference>
<dbReference type="SMART" id="SM00388">
    <property type="entry name" value="HisKA"/>
    <property type="match status" value="1"/>
</dbReference>
<evidence type="ECO:0000259" key="8">
    <source>
        <dbReference type="PROSITE" id="PS50112"/>
    </source>
</evidence>
<dbReference type="SUPFAM" id="SSF47384">
    <property type="entry name" value="Homodimeric domain of signal transducing histidine kinase"/>
    <property type="match status" value="1"/>
</dbReference>
<dbReference type="InterPro" id="IPR052162">
    <property type="entry name" value="Sensor_kinase/Photoreceptor"/>
</dbReference>
<dbReference type="PROSITE" id="PS50113">
    <property type="entry name" value="PAC"/>
    <property type="match status" value="1"/>
</dbReference>
<evidence type="ECO:0000256" key="5">
    <source>
        <dbReference type="ARBA" id="ARBA00022777"/>
    </source>
</evidence>
<dbReference type="Proteomes" id="UP000604481">
    <property type="component" value="Unassembled WGS sequence"/>
</dbReference>
<dbReference type="SMART" id="SM00091">
    <property type="entry name" value="PAS"/>
    <property type="match status" value="1"/>
</dbReference>
<dbReference type="Gene3D" id="3.30.565.10">
    <property type="entry name" value="Histidine kinase-like ATPase, C-terminal domain"/>
    <property type="match status" value="1"/>
</dbReference>
<dbReference type="PROSITE" id="PS50109">
    <property type="entry name" value="HIS_KIN"/>
    <property type="match status" value="1"/>
</dbReference>
<evidence type="ECO:0000256" key="1">
    <source>
        <dbReference type="ARBA" id="ARBA00000085"/>
    </source>
</evidence>
<dbReference type="Pfam" id="PF02518">
    <property type="entry name" value="HATPase_c"/>
    <property type="match status" value="1"/>
</dbReference>
<comment type="caution">
    <text evidence="10">The sequence shown here is derived from an EMBL/GenBank/DDBJ whole genome shotgun (WGS) entry which is preliminary data.</text>
</comment>
<dbReference type="InterPro" id="IPR000700">
    <property type="entry name" value="PAS-assoc_C"/>
</dbReference>
<dbReference type="SMART" id="SM00387">
    <property type="entry name" value="HATPase_c"/>
    <property type="match status" value="1"/>
</dbReference>
<feature type="domain" description="PAC" evidence="9">
    <location>
        <begin position="368"/>
        <end position="420"/>
    </location>
</feature>
<dbReference type="EMBL" id="JADFUA010000003">
    <property type="protein sequence ID" value="MBE9609079.1"/>
    <property type="molecule type" value="Genomic_DNA"/>
</dbReference>
<dbReference type="PANTHER" id="PTHR43304:SF1">
    <property type="entry name" value="PAC DOMAIN-CONTAINING PROTEIN"/>
    <property type="match status" value="1"/>
</dbReference>
<evidence type="ECO:0000256" key="6">
    <source>
        <dbReference type="SAM" id="Phobius"/>
    </source>
</evidence>
<evidence type="ECO:0000256" key="2">
    <source>
        <dbReference type="ARBA" id="ARBA00012438"/>
    </source>
</evidence>
<comment type="catalytic activity">
    <reaction evidence="1">
        <text>ATP + protein L-histidine = ADP + protein N-phospho-L-histidine.</text>
        <dbReference type="EC" id="2.7.13.3"/>
    </reaction>
</comment>
<dbReference type="AlphaFoldDB" id="A0A8J7KAF6"/>
<organism evidence="10 11">
    <name type="scientific">Chitinilyticum piscinae</name>
    <dbReference type="NCBI Taxonomy" id="2866724"/>
    <lineage>
        <taxon>Bacteria</taxon>
        <taxon>Pseudomonadati</taxon>
        <taxon>Pseudomonadota</taxon>
        <taxon>Betaproteobacteria</taxon>
        <taxon>Neisseriales</taxon>
        <taxon>Chitinibacteraceae</taxon>
        <taxon>Chitinilyticum</taxon>
    </lineage>
</organism>
<dbReference type="GO" id="GO:0000155">
    <property type="term" value="F:phosphorelay sensor kinase activity"/>
    <property type="evidence" value="ECO:0007669"/>
    <property type="project" value="InterPro"/>
</dbReference>
<dbReference type="GO" id="GO:0006355">
    <property type="term" value="P:regulation of DNA-templated transcription"/>
    <property type="evidence" value="ECO:0007669"/>
    <property type="project" value="InterPro"/>
</dbReference>
<keyword evidence="6" id="KW-1133">Transmembrane helix</keyword>
<evidence type="ECO:0000259" key="7">
    <source>
        <dbReference type="PROSITE" id="PS50109"/>
    </source>
</evidence>
<keyword evidence="4" id="KW-0808">Transferase</keyword>
<gene>
    <name evidence="10" type="ORF">INR99_06945</name>
</gene>
<evidence type="ECO:0000259" key="9">
    <source>
        <dbReference type="PROSITE" id="PS50113"/>
    </source>
</evidence>
<dbReference type="InterPro" id="IPR036890">
    <property type="entry name" value="HATPase_C_sf"/>
</dbReference>
<name>A0A8J7KAF6_9NEIS</name>